<dbReference type="SUPFAM" id="SSF102114">
    <property type="entry name" value="Radical SAM enzymes"/>
    <property type="match status" value="1"/>
</dbReference>
<keyword evidence="4" id="KW-0004">4Fe-4S</keyword>
<evidence type="ECO:0000259" key="11">
    <source>
        <dbReference type="PROSITE" id="PS51918"/>
    </source>
</evidence>
<keyword evidence="5" id="KW-0949">S-adenosyl-L-methionine</keyword>
<evidence type="ECO:0000313" key="12">
    <source>
        <dbReference type="EMBL" id="SVB92235.1"/>
    </source>
</evidence>
<comment type="pathway">
    <text evidence="2">Cofactor biosynthesis; Fe-Mo cofactor biosynthesis.</text>
</comment>
<evidence type="ECO:0000256" key="4">
    <source>
        <dbReference type="ARBA" id="ARBA00022485"/>
    </source>
</evidence>
<dbReference type="PROSITE" id="PS51918">
    <property type="entry name" value="RADICAL_SAM"/>
    <property type="match status" value="1"/>
</dbReference>
<evidence type="ECO:0000256" key="8">
    <source>
        <dbReference type="ARBA" id="ARBA00023014"/>
    </source>
</evidence>
<keyword evidence="7" id="KW-0408">Iron</keyword>
<dbReference type="Gene3D" id="3.20.20.70">
    <property type="entry name" value="Aldolase class I"/>
    <property type="match status" value="1"/>
</dbReference>
<dbReference type="InterPro" id="IPR013785">
    <property type="entry name" value="Aldolase_TIM"/>
</dbReference>
<dbReference type="PANTHER" id="PTHR43787">
    <property type="entry name" value="FEMO COFACTOR BIOSYNTHESIS PROTEIN NIFB-RELATED"/>
    <property type="match status" value="1"/>
</dbReference>
<sequence length="267" mass="30222">MATRHNPNQPDGYDPIVLTRTAERTVVKGNKRKYGRLSRPLRFYGGITSAQEVGCNLRCKFCFSDKPVRRPHSTGRFYSPQEVFDALTKSAETYGHKLISASASEGTLGKQHLFELLELVDKSDYVYVLETNGITIGHDPEFSRQLAKFKNIHVRVSIKGTNKKEYNTLTGAASKSYDLPYKALEYLMDAGVSCNVCLMISFSREEDIHKAETRLASIRPGLLHSLEKEHITLFPKVAMRLANEKLPPRTVRHRGKIITLEKETHNV</sequence>
<dbReference type="EMBL" id="UINC01064005">
    <property type="protein sequence ID" value="SVB92235.1"/>
    <property type="molecule type" value="Genomic_DNA"/>
</dbReference>
<keyword evidence="8" id="KW-0411">Iron-sulfur</keyword>
<protein>
    <recommendedName>
        <fullName evidence="11">Radical SAM core domain-containing protein</fullName>
    </recommendedName>
</protein>
<dbReference type="InterPro" id="IPR007197">
    <property type="entry name" value="rSAM"/>
</dbReference>
<organism evidence="12">
    <name type="scientific">marine metagenome</name>
    <dbReference type="NCBI Taxonomy" id="408172"/>
    <lineage>
        <taxon>unclassified sequences</taxon>
        <taxon>metagenomes</taxon>
        <taxon>ecological metagenomes</taxon>
    </lineage>
</organism>
<keyword evidence="6" id="KW-0479">Metal-binding</keyword>
<reference evidence="12" key="1">
    <citation type="submission" date="2018-05" db="EMBL/GenBank/DDBJ databases">
        <authorList>
            <person name="Lanie J.A."/>
            <person name="Ng W.-L."/>
            <person name="Kazmierczak K.M."/>
            <person name="Andrzejewski T.M."/>
            <person name="Davidsen T.M."/>
            <person name="Wayne K.J."/>
            <person name="Tettelin H."/>
            <person name="Glass J.I."/>
            <person name="Rusch D."/>
            <person name="Podicherti R."/>
            <person name="Tsui H.-C.T."/>
            <person name="Winkler M.E."/>
        </authorList>
    </citation>
    <scope>NUCLEOTIDE SEQUENCE</scope>
</reference>
<evidence type="ECO:0000256" key="10">
    <source>
        <dbReference type="ARBA" id="ARBA00023239"/>
    </source>
</evidence>
<dbReference type="GO" id="GO:0046872">
    <property type="term" value="F:metal ion binding"/>
    <property type="evidence" value="ECO:0007669"/>
    <property type="project" value="UniProtKB-KW"/>
</dbReference>
<feature type="domain" description="Radical SAM core" evidence="11">
    <location>
        <begin position="39"/>
        <end position="256"/>
    </location>
</feature>
<dbReference type="CDD" id="cd01335">
    <property type="entry name" value="Radical_SAM"/>
    <property type="match status" value="1"/>
</dbReference>
<evidence type="ECO:0000256" key="5">
    <source>
        <dbReference type="ARBA" id="ARBA00022691"/>
    </source>
</evidence>
<dbReference type="GO" id="GO:0016829">
    <property type="term" value="F:lyase activity"/>
    <property type="evidence" value="ECO:0007669"/>
    <property type="project" value="UniProtKB-KW"/>
</dbReference>
<evidence type="ECO:0000256" key="7">
    <source>
        <dbReference type="ARBA" id="ARBA00023004"/>
    </source>
</evidence>
<keyword evidence="9" id="KW-0535">Nitrogen fixation</keyword>
<dbReference type="GO" id="GO:0051539">
    <property type="term" value="F:4 iron, 4 sulfur cluster binding"/>
    <property type="evidence" value="ECO:0007669"/>
    <property type="project" value="UniProtKB-KW"/>
</dbReference>
<evidence type="ECO:0000256" key="1">
    <source>
        <dbReference type="ARBA" id="ARBA00001966"/>
    </source>
</evidence>
<keyword evidence="10" id="KW-0456">Lyase</keyword>
<dbReference type="AlphaFoldDB" id="A0A382HYM3"/>
<evidence type="ECO:0000256" key="9">
    <source>
        <dbReference type="ARBA" id="ARBA00023231"/>
    </source>
</evidence>
<dbReference type="PANTHER" id="PTHR43787:SF13">
    <property type="entry name" value="FEMO COFACTOR BIOSYNTHESIS PROTEIN NIFB"/>
    <property type="match status" value="1"/>
</dbReference>
<evidence type="ECO:0000256" key="6">
    <source>
        <dbReference type="ARBA" id="ARBA00022723"/>
    </source>
</evidence>
<gene>
    <name evidence="12" type="ORF">METZ01_LOCUS245089</name>
</gene>
<dbReference type="SFLD" id="SFLDS00029">
    <property type="entry name" value="Radical_SAM"/>
    <property type="match status" value="1"/>
</dbReference>
<comment type="similarity">
    <text evidence="3">Belongs to the radical SAM superfamily. NifB family.</text>
</comment>
<accession>A0A382HYM3</accession>
<dbReference type="Pfam" id="PF04055">
    <property type="entry name" value="Radical_SAM"/>
    <property type="match status" value="1"/>
</dbReference>
<evidence type="ECO:0000256" key="2">
    <source>
        <dbReference type="ARBA" id="ARBA00005155"/>
    </source>
</evidence>
<name>A0A382HYM3_9ZZZZ</name>
<comment type="cofactor">
    <cofactor evidence="1">
        <name>[4Fe-4S] cluster</name>
        <dbReference type="ChEBI" id="CHEBI:49883"/>
    </cofactor>
</comment>
<dbReference type="InterPro" id="IPR058240">
    <property type="entry name" value="rSAM_sf"/>
</dbReference>
<proteinExistence type="inferred from homology"/>
<evidence type="ECO:0000256" key="3">
    <source>
        <dbReference type="ARBA" id="ARBA00006804"/>
    </source>
</evidence>